<dbReference type="Proteomes" id="UP001198190">
    <property type="component" value="Unassembled WGS sequence"/>
</dbReference>
<feature type="signal peptide" evidence="2">
    <location>
        <begin position="1"/>
        <end position="21"/>
    </location>
</feature>
<organism evidence="4 5">
    <name type="scientific">Megamonas funiformis</name>
    <dbReference type="NCBI Taxonomy" id="437897"/>
    <lineage>
        <taxon>Bacteria</taxon>
        <taxon>Bacillati</taxon>
        <taxon>Bacillota</taxon>
        <taxon>Negativicutes</taxon>
        <taxon>Selenomonadales</taxon>
        <taxon>Selenomonadaceae</taxon>
        <taxon>Megamonas</taxon>
    </lineage>
</organism>
<keyword evidence="2" id="KW-0732">Signal</keyword>
<dbReference type="InterPro" id="IPR001638">
    <property type="entry name" value="Solute-binding_3/MltF_N"/>
</dbReference>
<reference evidence="4" key="1">
    <citation type="submission" date="2021-10" db="EMBL/GenBank/DDBJ databases">
        <title>Collection of gut derived symbiotic bacterial strains cultured from healthy donors.</title>
        <authorList>
            <person name="Lin H."/>
            <person name="Littmann E."/>
            <person name="Claire K."/>
            <person name="Pamer E."/>
        </authorList>
    </citation>
    <scope>NUCLEOTIDE SEQUENCE</scope>
    <source>
        <strain evidence="4">MSK.7.16</strain>
    </source>
</reference>
<protein>
    <submittedName>
        <fullName evidence="4">MetQ/NlpA family ABC transporter substrate-binding protein</fullName>
    </submittedName>
</protein>
<sequence length="319" mass="34921">MNALKKLLLVAICILSMLCTACGSTTDEKEVADNTKTETLKIGLMPDIDSIPFIIAQEKGYFKEEGVDVELQYFKSAMDRDSALQSGNLDGGVSDMLAAGFAKAGGFDVKITSSTNGNYCLIAGTGNTAKSLAEMKGQNISVSKNTIIEFVLDEMLAQNNMTEADINKTVIPQIPTRLEMLQNGKLDGAVLPEPMGSIAVKNGSYLVNSSEAMKINPGVMVFTNDSVENKKEVIKAMYRAYDKAIEYLNSTPQEEYMDLVIETAGLPPATKDALVMPKYMKAALPEKSDWDKSINWLNKKELVTEKYNYEDIVSDILTK</sequence>
<evidence type="ECO:0000313" key="4">
    <source>
        <dbReference type="EMBL" id="MCB6828950.1"/>
    </source>
</evidence>
<feature type="domain" description="Solute-binding protein family 3/N-terminal" evidence="3">
    <location>
        <begin position="39"/>
        <end position="251"/>
    </location>
</feature>
<feature type="chain" id="PRO_5043565786" evidence="2">
    <location>
        <begin position="22"/>
        <end position="319"/>
    </location>
</feature>
<evidence type="ECO:0000259" key="3">
    <source>
        <dbReference type="SMART" id="SM00062"/>
    </source>
</evidence>
<dbReference type="AlphaFoldDB" id="A0AAW4U353"/>
<dbReference type="SUPFAM" id="SSF53850">
    <property type="entry name" value="Periplasmic binding protein-like II"/>
    <property type="match status" value="1"/>
</dbReference>
<dbReference type="PANTHER" id="PTHR30024">
    <property type="entry name" value="ALIPHATIC SULFONATES-BINDING PROTEIN-RELATED"/>
    <property type="match status" value="1"/>
</dbReference>
<gene>
    <name evidence="4" type="ORF">LIY65_09625</name>
</gene>
<comment type="caution">
    <text evidence="4">The sequence shown here is derived from an EMBL/GenBank/DDBJ whole genome shotgun (WGS) entry which is preliminary data.</text>
</comment>
<proteinExistence type="inferred from homology"/>
<evidence type="ECO:0000256" key="2">
    <source>
        <dbReference type="SAM" id="SignalP"/>
    </source>
</evidence>
<evidence type="ECO:0000313" key="5">
    <source>
        <dbReference type="Proteomes" id="UP001198190"/>
    </source>
</evidence>
<name>A0AAW4U353_9FIRM</name>
<dbReference type="Gene3D" id="3.40.190.10">
    <property type="entry name" value="Periplasmic binding protein-like II"/>
    <property type="match status" value="2"/>
</dbReference>
<dbReference type="EMBL" id="JAJCGD010000029">
    <property type="protein sequence ID" value="MCB6828950.1"/>
    <property type="molecule type" value="Genomic_DNA"/>
</dbReference>
<dbReference type="Pfam" id="PF09084">
    <property type="entry name" value="NMT1"/>
    <property type="match status" value="1"/>
</dbReference>
<evidence type="ECO:0000256" key="1">
    <source>
        <dbReference type="ARBA" id="ARBA00010742"/>
    </source>
</evidence>
<dbReference type="SMART" id="SM00062">
    <property type="entry name" value="PBPb"/>
    <property type="match status" value="1"/>
</dbReference>
<dbReference type="InterPro" id="IPR015168">
    <property type="entry name" value="SsuA/THI5"/>
</dbReference>
<accession>A0AAW4U353</accession>
<comment type="similarity">
    <text evidence="1">Belongs to the bacterial solute-binding protein SsuA/TauA family.</text>
</comment>